<dbReference type="Gene3D" id="2.60.40.3910">
    <property type="entry name" value="Inclusion body protein"/>
    <property type="match status" value="1"/>
</dbReference>
<dbReference type="EMBL" id="CP010945">
    <property type="protein sequence ID" value="AKV07159.1"/>
    <property type="molecule type" value="Genomic_DNA"/>
</dbReference>
<dbReference type="InterPro" id="IPR038712">
    <property type="entry name" value="PixA-like_sf"/>
</dbReference>
<gene>
    <name evidence="1" type="ORF">B723_12345</name>
</gene>
<reference evidence="1 2" key="1">
    <citation type="journal article" date="2012" name="J. Bacteriol.">
        <title>Draft genome sequence of the cyanide-utilizing bacterium Pseudomonas fluorescens strain NCIMB 11764.</title>
        <authorList>
            <person name="Vilo C.A."/>
            <person name="Benedik M.J."/>
            <person name="Kunz D.A."/>
            <person name="Dong Q."/>
        </authorList>
    </citation>
    <scope>NUCLEOTIDE SEQUENCE [LARGE SCALE GENOMIC DNA]</scope>
    <source>
        <strain evidence="1 2">NCIMB 11764</strain>
    </source>
</reference>
<dbReference type="eggNOG" id="ENOG50316Z4">
    <property type="taxonomic scope" value="Bacteria"/>
</dbReference>
<accession>A0A0K1QN17</accession>
<dbReference type="InterPro" id="IPR021087">
    <property type="entry name" value="Uncharacterised_PixA/AidA"/>
</dbReference>
<dbReference type="OrthoDB" id="6867337at2"/>
<dbReference type="Proteomes" id="UP000017175">
    <property type="component" value="Chromosome"/>
</dbReference>
<dbReference type="Pfam" id="PF12306">
    <property type="entry name" value="PixA"/>
    <property type="match status" value="1"/>
</dbReference>
<evidence type="ECO:0000313" key="2">
    <source>
        <dbReference type="Proteomes" id="UP000017175"/>
    </source>
</evidence>
<name>A0A0K1QN17_PSEFL</name>
<sequence>MTSEPIKSPSSSVATANNVLLVVDAESLLLRYPQPSLEADNPTSISHGFVFAINGSPKPQSTINDSSITLITDKSATFHIRGRTVSLLAEHSVVFYDMSVGDAGVLSAPELVVQGDLAVPAPDPENPSEPGTHRADDHYWRCRKLAAGVEACELRFMLIDKNCEALGYFSWVVEMKLTE</sequence>
<dbReference type="AlphaFoldDB" id="A0A0K1QN17"/>
<evidence type="ECO:0000313" key="1">
    <source>
        <dbReference type="EMBL" id="AKV07159.1"/>
    </source>
</evidence>
<protein>
    <submittedName>
        <fullName evidence="1">Membrane protein</fullName>
    </submittedName>
</protein>
<proteinExistence type="predicted"/>
<dbReference type="RefSeq" id="WP_017336889.1">
    <property type="nucleotide sequence ID" value="NZ_CP010945.1"/>
</dbReference>
<organism evidence="1 2">
    <name type="scientific">Pseudomonas fluorescens NCIMB 11764</name>
    <dbReference type="NCBI Taxonomy" id="1221522"/>
    <lineage>
        <taxon>Bacteria</taxon>
        <taxon>Pseudomonadati</taxon>
        <taxon>Pseudomonadota</taxon>
        <taxon>Gammaproteobacteria</taxon>
        <taxon>Pseudomonadales</taxon>
        <taxon>Pseudomonadaceae</taxon>
        <taxon>Pseudomonas</taxon>
    </lineage>
</organism>